<reference evidence="4 5" key="1">
    <citation type="journal article" date="2011" name="J. Bacteriol.">
        <title>Complete genome sequence of the type strain Cupriavidus necator N-1.</title>
        <authorList>
            <person name="Poehlein A."/>
            <person name="Kusian B."/>
            <person name="Friedrich B."/>
            <person name="Daniel R."/>
            <person name="Bowien B."/>
        </authorList>
    </citation>
    <scope>NUCLEOTIDE SEQUENCE [LARGE SCALE GENOMIC DNA]</scope>
    <source>
        <strain evidence="5">ATCC 43291 / DSM 13513 / CCUG 52238 / LMG 8453 / N-1</strain>
        <plasmid evidence="4 5">pBB1</plasmid>
    </source>
</reference>
<keyword evidence="2" id="KW-0472">Membrane</keyword>
<dbReference type="Gene3D" id="2.120.10.30">
    <property type="entry name" value="TolB, C-terminal domain"/>
    <property type="match status" value="1"/>
</dbReference>
<evidence type="ECO:0000256" key="2">
    <source>
        <dbReference type="SAM" id="Phobius"/>
    </source>
</evidence>
<feature type="domain" description="SMP-30/Gluconolactonase/LRE-like region" evidence="3">
    <location>
        <begin position="233"/>
        <end position="317"/>
    </location>
</feature>
<evidence type="ECO:0000313" key="5">
    <source>
        <dbReference type="Proteomes" id="UP000006798"/>
    </source>
</evidence>
<proteinExistence type="predicted"/>
<evidence type="ECO:0000256" key="1">
    <source>
        <dbReference type="ARBA" id="ARBA00022801"/>
    </source>
</evidence>
<keyword evidence="1" id="KW-0378">Hydrolase</keyword>
<keyword evidence="2" id="KW-0812">Transmembrane</keyword>
<accession>F8GWJ8</accession>
<organism evidence="4 5">
    <name type="scientific">Cupriavidus necator (strain ATCC 43291 / DSM 13513 / CCUG 52238 / LMG 8453 / N-1)</name>
    <name type="common">Ralstonia eutropha</name>
    <dbReference type="NCBI Taxonomy" id="1042878"/>
    <lineage>
        <taxon>Bacteria</taxon>
        <taxon>Pseudomonadati</taxon>
        <taxon>Pseudomonadota</taxon>
        <taxon>Betaproteobacteria</taxon>
        <taxon>Burkholderiales</taxon>
        <taxon>Burkholderiaceae</taxon>
        <taxon>Cupriavidus</taxon>
    </lineage>
</organism>
<dbReference type="GO" id="GO:0016787">
    <property type="term" value="F:hydrolase activity"/>
    <property type="evidence" value="ECO:0007669"/>
    <property type="project" value="UniProtKB-KW"/>
</dbReference>
<dbReference type="InterPro" id="IPR013658">
    <property type="entry name" value="SGL"/>
</dbReference>
<dbReference type="KEGG" id="cnc:CNE_BB1p14140"/>
<dbReference type="EMBL" id="CP002879">
    <property type="protein sequence ID" value="AEI82806.1"/>
    <property type="molecule type" value="Genomic_DNA"/>
</dbReference>
<geneLocation type="plasmid" evidence="4 5">
    <name>pBB1</name>
</geneLocation>
<evidence type="ECO:0000313" key="4">
    <source>
        <dbReference type="EMBL" id="AEI82806.1"/>
    </source>
</evidence>
<protein>
    <submittedName>
        <fullName evidence="4">SMP-30/gluconolaconase/LRE domain containing protein</fullName>
    </submittedName>
</protein>
<dbReference type="InterPro" id="IPR051262">
    <property type="entry name" value="SMP-30/CGR1_Lactonase"/>
</dbReference>
<name>F8GWJ8_CUPNN</name>
<dbReference type="PANTHER" id="PTHR47572:SF4">
    <property type="entry name" value="LACTONASE DRP35"/>
    <property type="match status" value="1"/>
</dbReference>
<dbReference type="Pfam" id="PF08450">
    <property type="entry name" value="SGL"/>
    <property type="match status" value="1"/>
</dbReference>
<feature type="transmembrane region" description="Helical" evidence="2">
    <location>
        <begin position="52"/>
        <end position="71"/>
    </location>
</feature>
<evidence type="ECO:0000259" key="3">
    <source>
        <dbReference type="Pfam" id="PF08450"/>
    </source>
</evidence>
<keyword evidence="2" id="KW-1133">Transmembrane helix</keyword>
<sequence length="409" mass="44069">MAGRSSACAVPFLCSFGDQRVRHRSDQFVTIHQSARLSECNMRMIKAHRMPILPMLIWLVLLATPLAARAWERGKVETFATLPAGEAHPEGITVDREGNVYVVTVAVEKPRTSEGALLVFDPQGKHLRTVTIKGSSRLLLDLGFHPRTGQLLVVDYLGAKVLSVDPRTGASTVFMTVSGKNPGLDGMTFDPAGNVYVTDAHQGIIWKVGPAGGEASAWVTSALLKPTRIPPTIGANGLSFNNKKTALFVANTANDTIVKIPVTGSTLEPGTPEVFVNRIGGGPDGLIIDEHDNLWIACNQSNEILVLEPTQGQVIAKLGDFGGIDRKGAPIGFLWSNSLVFHGGDVLVTNLSLDVETSLAQLSDELGLAHLKDKNLRTIDGPWAQRVKLHTVSKIKKRIPGLARPEVDR</sequence>
<dbReference type="Proteomes" id="UP000006798">
    <property type="component" value="Plasmid pBB1"/>
</dbReference>
<dbReference type="SUPFAM" id="SSF63829">
    <property type="entry name" value="Calcium-dependent phosphotriesterase"/>
    <property type="match status" value="1"/>
</dbReference>
<dbReference type="HOGENOM" id="CLU_672158_0_0_4"/>
<gene>
    <name evidence="4" type="ordered locus">CNE_BB1p14140</name>
</gene>
<keyword evidence="4" id="KW-0614">Plasmid</keyword>
<dbReference type="PANTHER" id="PTHR47572">
    <property type="entry name" value="LIPOPROTEIN-RELATED"/>
    <property type="match status" value="1"/>
</dbReference>
<dbReference type="InterPro" id="IPR011042">
    <property type="entry name" value="6-blade_b-propeller_TolB-like"/>
</dbReference>
<dbReference type="AlphaFoldDB" id="F8GWJ8"/>